<evidence type="ECO:0000313" key="2">
    <source>
        <dbReference type="Proteomes" id="UP000299084"/>
    </source>
</evidence>
<gene>
    <name evidence="1" type="ORF">Cadr_000031107</name>
</gene>
<evidence type="ECO:0000313" key="1">
    <source>
        <dbReference type="EMBL" id="KAB1252329.1"/>
    </source>
</evidence>
<protein>
    <submittedName>
        <fullName evidence="1">Trafficking protein particle complex subunit 9</fullName>
    </submittedName>
</protein>
<proteinExistence type="predicted"/>
<sequence length="225" mass="25155">MRNPALRMRRRSSEDPGTLTVLLPVTPRQPRASSDRHALRGHPAAWNLGALGKSSQPHMRGWERTLLLGEISEEGGHTPASGFQTHRKVVGVVTITDCLLAKAFEKLHPSSRTLTWPSIYEDCRVVEKRIKDFTESLFILLKSKWLDGAPDKSGDKIPLLCVLFEKEEFMGLDTDSRLLPYIQKCISKEEGCLVAKGGGRRSPPESWEGGCSELRCAVGQMHIRR</sequence>
<keyword evidence="2" id="KW-1185">Reference proteome</keyword>
<reference evidence="1 2" key="1">
    <citation type="journal article" date="2019" name="Mol. Ecol. Resour.">
        <title>Improving Illumina assemblies with Hi-C and long reads: an example with the North African dromedary.</title>
        <authorList>
            <person name="Elbers J.P."/>
            <person name="Rogers M.F."/>
            <person name="Perelman P.L."/>
            <person name="Proskuryakova A.A."/>
            <person name="Serdyukova N.A."/>
            <person name="Johnson W.E."/>
            <person name="Horin P."/>
            <person name="Corander J."/>
            <person name="Murphy D."/>
            <person name="Burger P.A."/>
        </authorList>
    </citation>
    <scope>NUCLEOTIDE SEQUENCE [LARGE SCALE GENOMIC DNA]</scope>
    <source>
        <strain evidence="1">Drom800</strain>
        <tissue evidence="1">Blood</tissue>
    </source>
</reference>
<name>A0A5N4C0E3_CAMDR</name>
<dbReference type="AlphaFoldDB" id="A0A5N4C0E3"/>
<dbReference type="EMBL" id="JWIN03000043">
    <property type="protein sequence ID" value="KAB1252329.1"/>
    <property type="molecule type" value="Genomic_DNA"/>
</dbReference>
<organism evidence="1 2">
    <name type="scientific">Camelus dromedarius</name>
    <name type="common">Dromedary</name>
    <name type="synonym">Arabian camel</name>
    <dbReference type="NCBI Taxonomy" id="9838"/>
    <lineage>
        <taxon>Eukaryota</taxon>
        <taxon>Metazoa</taxon>
        <taxon>Chordata</taxon>
        <taxon>Craniata</taxon>
        <taxon>Vertebrata</taxon>
        <taxon>Euteleostomi</taxon>
        <taxon>Mammalia</taxon>
        <taxon>Eutheria</taxon>
        <taxon>Laurasiatheria</taxon>
        <taxon>Artiodactyla</taxon>
        <taxon>Tylopoda</taxon>
        <taxon>Camelidae</taxon>
        <taxon>Camelus</taxon>
    </lineage>
</organism>
<dbReference type="Proteomes" id="UP000299084">
    <property type="component" value="Unassembled WGS sequence"/>
</dbReference>
<comment type="caution">
    <text evidence="1">The sequence shown here is derived from an EMBL/GenBank/DDBJ whole genome shotgun (WGS) entry which is preliminary data.</text>
</comment>
<accession>A0A5N4C0E3</accession>